<dbReference type="AlphaFoldDB" id="A0AAV1UMM6"/>
<evidence type="ECO:0000256" key="4">
    <source>
        <dbReference type="ARBA" id="ARBA00022737"/>
    </source>
</evidence>
<evidence type="ECO:0000313" key="12">
    <source>
        <dbReference type="Proteomes" id="UP001162060"/>
    </source>
</evidence>
<keyword evidence="2" id="KW-0813">Transport</keyword>
<protein>
    <recommendedName>
        <fullName evidence="8">Mannose-P-dolichol utilization defect 1 protein homolog</fullName>
    </recommendedName>
</protein>
<keyword evidence="10" id="KW-0732">Signal</keyword>
<dbReference type="GO" id="GO:0016020">
    <property type="term" value="C:membrane"/>
    <property type="evidence" value="ECO:0007669"/>
    <property type="project" value="UniProtKB-SubCell"/>
</dbReference>
<dbReference type="PIRSF" id="PIRSF023381">
    <property type="entry name" value="MannP-dilichol_defect-1p"/>
    <property type="match status" value="1"/>
</dbReference>
<evidence type="ECO:0000256" key="10">
    <source>
        <dbReference type="SAM" id="SignalP"/>
    </source>
</evidence>
<proteinExistence type="inferred from homology"/>
<comment type="similarity">
    <text evidence="7 8">Belongs to the MPDU1 (TC 2.A.43.3) family.</text>
</comment>
<dbReference type="PANTHER" id="PTHR12226">
    <property type="entry name" value="MANNOSE-P-DOLICHOL UTILIZATION DEFECT 1 LEC35 -RELATED"/>
    <property type="match status" value="1"/>
</dbReference>
<evidence type="ECO:0000256" key="9">
    <source>
        <dbReference type="SAM" id="Phobius"/>
    </source>
</evidence>
<evidence type="ECO:0000256" key="3">
    <source>
        <dbReference type="ARBA" id="ARBA00022692"/>
    </source>
</evidence>
<evidence type="ECO:0000256" key="2">
    <source>
        <dbReference type="ARBA" id="ARBA00022448"/>
    </source>
</evidence>
<dbReference type="Proteomes" id="UP001162060">
    <property type="component" value="Unassembled WGS sequence"/>
</dbReference>
<evidence type="ECO:0000256" key="1">
    <source>
        <dbReference type="ARBA" id="ARBA00004141"/>
    </source>
</evidence>
<feature type="signal peptide" evidence="10">
    <location>
        <begin position="1"/>
        <end position="26"/>
    </location>
</feature>
<comment type="subcellular location">
    <subcellularLocation>
        <location evidence="1 8">Membrane</location>
        <topology evidence="1 8">Multi-pass membrane protein</topology>
    </subcellularLocation>
</comment>
<name>A0AAV1UMM6_9STRA</name>
<dbReference type="Gene3D" id="1.20.1280.290">
    <property type="match status" value="2"/>
</dbReference>
<dbReference type="SMART" id="SM00679">
    <property type="entry name" value="CTNS"/>
    <property type="match status" value="2"/>
</dbReference>
<sequence>MTRMTKGGYAMLVLTTALLAAAAALTKKKTTDDELILGFITPDCFDAFVTRYEFANVECIKAVVSKALSYAIITGSLILKLPQILKILAAKDATGLTPSAFYMEVVLYLSSTIYNLLRGYPISTWGENLVILTQNVVLVLLLWTFYKPTIPMTTRFGLVSVFAAMAAGMLLISDEFQWLLASAGIPVSIIARIPQILSNFKQGHTGQLAIITLALNLAGSIARLFTTMQETGDPVQVAGFGVAILLNGTLVLQVLVLWGATNKVLAQASTKKAQ</sequence>
<evidence type="ECO:0000256" key="5">
    <source>
        <dbReference type="ARBA" id="ARBA00022989"/>
    </source>
</evidence>
<keyword evidence="4" id="KW-0677">Repeat</keyword>
<dbReference type="InterPro" id="IPR006603">
    <property type="entry name" value="PQ-loop_rpt"/>
</dbReference>
<evidence type="ECO:0000256" key="8">
    <source>
        <dbReference type="PIRNR" id="PIRNR023381"/>
    </source>
</evidence>
<organism evidence="11 12">
    <name type="scientific">Peronospora matthiolae</name>
    <dbReference type="NCBI Taxonomy" id="2874970"/>
    <lineage>
        <taxon>Eukaryota</taxon>
        <taxon>Sar</taxon>
        <taxon>Stramenopiles</taxon>
        <taxon>Oomycota</taxon>
        <taxon>Peronosporomycetes</taxon>
        <taxon>Peronosporales</taxon>
        <taxon>Peronosporaceae</taxon>
        <taxon>Peronospora</taxon>
    </lineage>
</organism>
<dbReference type="PANTHER" id="PTHR12226:SF2">
    <property type="entry name" value="MANNOSE-P-DOLICHOL UTILIZATION DEFECT 1 PROTEIN"/>
    <property type="match status" value="1"/>
</dbReference>
<dbReference type="InterPro" id="IPR016817">
    <property type="entry name" value="MannP-dilichol_defect-1"/>
</dbReference>
<feature type="transmembrane region" description="Helical" evidence="9">
    <location>
        <begin position="153"/>
        <end position="172"/>
    </location>
</feature>
<comment type="caution">
    <text evidence="11">The sequence shown here is derived from an EMBL/GenBank/DDBJ whole genome shotgun (WGS) entry which is preliminary data.</text>
</comment>
<dbReference type="EMBL" id="CAKLBY020000221">
    <property type="protein sequence ID" value="CAK7935322.1"/>
    <property type="molecule type" value="Genomic_DNA"/>
</dbReference>
<dbReference type="Pfam" id="PF04193">
    <property type="entry name" value="PQ-loop"/>
    <property type="match status" value="2"/>
</dbReference>
<gene>
    <name evidence="11" type="ORF">PM001_LOCUS20472</name>
</gene>
<feature type="transmembrane region" description="Helical" evidence="9">
    <location>
        <begin position="237"/>
        <end position="258"/>
    </location>
</feature>
<feature type="transmembrane region" description="Helical" evidence="9">
    <location>
        <begin position="129"/>
        <end position="146"/>
    </location>
</feature>
<feature type="transmembrane region" description="Helical" evidence="9">
    <location>
        <begin position="206"/>
        <end position="225"/>
    </location>
</feature>
<reference evidence="11" key="1">
    <citation type="submission" date="2024-01" db="EMBL/GenBank/DDBJ databases">
        <authorList>
            <person name="Webb A."/>
        </authorList>
    </citation>
    <scope>NUCLEOTIDE SEQUENCE</scope>
    <source>
        <strain evidence="11">Pm1</strain>
    </source>
</reference>
<keyword evidence="6 8" id="KW-0472">Membrane</keyword>
<evidence type="ECO:0000256" key="7">
    <source>
        <dbReference type="ARBA" id="ARBA00038475"/>
    </source>
</evidence>
<accession>A0AAV1UMM6</accession>
<keyword evidence="3 8" id="KW-0812">Transmembrane</keyword>
<keyword evidence="5 8" id="KW-1133">Transmembrane helix</keyword>
<evidence type="ECO:0000256" key="6">
    <source>
        <dbReference type="ARBA" id="ARBA00023136"/>
    </source>
</evidence>
<feature type="transmembrane region" description="Helical" evidence="9">
    <location>
        <begin position="100"/>
        <end position="117"/>
    </location>
</feature>
<evidence type="ECO:0000313" key="11">
    <source>
        <dbReference type="EMBL" id="CAK7935322.1"/>
    </source>
</evidence>
<feature type="chain" id="PRO_5043796813" description="Mannose-P-dolichol utilization defect 1 protein homolog" evidence="10">
    <location>
        <begin position="27"/>
        <end position="274"/>
    </location>
</feature>